<sequence length="164" mass="18343">MHATRSYLVPVGVAGCGLVQDEPFYMGLRLAHSGWSGVRWVSFYCARAPRSERGCGRAQTHRRGFAYLVATLWCLSPEKGLNTLSSRVTIFYIMHATRSYLVPVGVAGCGLVQDEPFYMGKYKRRRCKRGHVNILNVPSLQWDIGQILQVANKKAVQPRINTAA</sequence>
<name>A0AAV7WPV9_PLEWA</name>
<gene>
    <name evidence="1" type="ORF">NDU88_001840</name>
</gene>
<reference evidence="1" key="1">
    <citation type="journal article" date="2022" name="bioRxiv">
        <title>Sequencing and chromosome-scale assembly of the giantPleurodeles waltlgenome.</title>
        <authorList>
            <person name="Brown T."/>
            <person name="Elewa A."/>
            <person name="Iarovenko S."/>
            <person name="Subramanian E."/>
            <person name="Araus A.J."/>
            <person name="Petzold A."/>
            <person name="Susuki M."/>
            <person name="Suzuki K.-i.T."/>
            <person name="Hayashi T."/>
            <person name="Toyoda A."/>
            <person name="Oliveira C."/>
            <person name="Osipova E."/>
            <person name="Leigh N.D."/>
            <person name="Simon A."/>
            <person name="Yun M.H."/>
        </authorList>
    </citation>
    <scope>NUCLEOTIDE SEQUENCE</scope>
    <source>
        <strain evidence="1">20211129_DDA</strain>
        <tissue evidence="1">Liver</tissue>
    </source>
</reference>
<accession>A0AAV7WPV9</accession>
<proteinExistence type="predicted"/>
<organism evidence="1 2">
    <name type="scientific">Pleurodeles waltl</name>
    <name type="common">Iberian ribbed newt</name>
    <dbReference type="NCBI Taxonomy" id="8319"/>
    <lineage>
        <taxon>Eukaryota</taxon>
        <taxon>Metazoa</taxon>
        <taxon>Chordata</taxon>
        <taxon>Craniata</taxon>
        <taxon>Vertebrata</taxon>
        <taxon>Euteleostomi</taxon>
        <taxon>Amphibia</taxon>
        <taxon>Batrachia</taxon>
        <taxon>Caudata</taxon>
        <taxon>Salamandroidea</taxon>
        <taxon>Salamandridae</taxon>
        <taxon>Pleurodelinae</taxon>
        <taxon>Pleurodeles</taxon>
    </lineage>
</organism>
<dbReference type="PROSITE" id="PS51257">
    <property type="entry name" value="PROKAR_LIPOPROTEIN"/>
    <property type="match status" value="1"/>
</dbReference>
<dbReference type="EMBL" id="JANPWB010000001">
    <property type="protein sequence ID" value="KAJ1214215.1"/>
    <property type="molecule type" value="Genomic_DNA"/>
</dbReference>
<protein>
    <submittedName>
        <fullName evidence="1">Uncharacterized protein</fullName>
    </submittedName>
</protein>
<dbReference type="Proteomes" id="UP001066276">
    <property type="component" value="Chromosome 1_1"/>
</dbReference>
<evidence type="ECO:0000313" key="2">
    <source>
        <dbReference type="Proteomes" id="UP001066276"/>
    </source>
</evidence>
<evidence type="ECO:0000313" key="1">
    <source>
        <dbReference type="EMBL" id="KAJ1214215.1"/>
    </source>
</evidence>
<keyword evidence="2" id="KW-1185">Reference proteome</keyword>
<comment type="caution">
    <text evidence="1">The sequence shown here is derived from an EMBL/GenBank/DDBJ whole genome shotgun (WGS) entry which is preliminary data.</text>
</comment>
<dbReference type="AlphaFoldDB" id="A0AAV7WPV9"/>